<dbReference type="EC" id="1.3.3.15" evidence="6 12"/>
<keyword evidence="15" id="KW-1185">Reference proteome</keyword>
<evidence type="ECO:0000313" key="15">
    <source>
        <dbReference type="Proteomes" id="UP000317893"/>
    </source>
</evidence>
<keyword evidence="12" id="KW-0963">Cytoplasm</keyword>
<dbReference type="PANTHER" id="PTHR42923:SF3">
    <property type="entry name" value="PROTOPORPHYRINOGEN OXIDASE"/>
    <property type="match status" value="1"/>
</dbReference>
<proteinExistence type="inferred from homology"/>
<dbReference type="Gene3D" id="3.90.660.20">
    <property type="entry name" value="Protoporphyrinogen oxidase, mitochondrial, domain 2"/>
    <property type="match status" value="1"/>
</dbReference>
<dbReference type="AlphaFoldDB" id="A0A542E5K0"/>
<comment type="catalytic activity">
    <reaction evidence="1">
        <text>coproporphyrinogen III + 3 O2 = coproporphyrin III + 3 H2O2</text>
        <dbReference type="Rhea" id="RHEA:43436"/>
        <dbReference type="ChEBI" id="CHEBI:15379"/>
        <dbReference type="ChEBI" id="CHEBI:16240"/>
        <dbReference type="ChEBI" id="CHEBI:57309"/>
        <dbReference type="ChEBI" id="CHEBI:131725"/>
        <dbReference type="EC" id="1.3.3.15"/>
    </reaction>
    <physiologicalReaction direction="left-to-right" evidence="1">
        <dbReference type="Rhea" id="RHEA:43437"/>
    </physiologicalReaction>
</comment>
<dbReference type="Gene3D" id="3.50.50.60">
    <property type="entry name" value="FAD/NAD(P)-binding domain"/>
    <property type="match status" value="1"/>
</dbReference>
<dbReference type="GO" id="GO:0005737">
    <property type="term" value="C:cytoplasm"/>
    <property type="evidence" value="ECO:0007669"/>
    <property type="project" value="UniProtKB-SubCell"/>
</dbReference>
<keyword evidence="9 12" id="KW-0274">FAD</keyword>
<protein>
    <recommendedName>
        <fullName evidence="7 12">Coproporphyrinogen III oxidase</fullName>
        <ecNumber evidence="6 12">1.3.3.15</ecNumber>
    </recommendedName>
</protein>
<comment type="cofactor">
    <cofactor evidence="2 12">
        <name>FAD</name>
        <dbReference type="ChEBI" id="CHEBI:57692"/>
    </cofactor>
</comment>
<dbReference type="InterPro" id="IPR002937">
    <property type="entry name" value="Amino_oxidase"/>
</dbReference>
<dbReference type="Pfam" id="PF01593">
    <property type="entry name" value="Amino_oxidase"/>
    <property type="match status" value="1"/>
</dbReference>
<dbReference type="InterPro" id="IPR004572">
    <property type="entry name" value="Protoporphyrinogen_oxidase"/>
</dbReference>
<keyword evidence="10 12" id="KW-0560">Oxidoreductase</keyword>
<evidence type="ECO:0000256" key="4">
    <source>
        <dbReference type="ARBA" id="ARBA00004744"/>
    </source>
</evidence>
<dbReference type="Proteomes" id="UP000317893">
    <property type="component" value="Unassembled WGS sequence"/>
</dbReference>
<keyword evidence="8 12" id="KW-0285">Flavoprotein</keyword>
<dbReference type="UniPathway" id="UPA00252"/>
<evidence type="ECO:0000256" key="8">
    <source>
        <dbReference type="ARBA" id="ARBA00022630"/>
    </source>
</evidence>
<reference evidence="14 15" key="1">
    <citation type="submission" date="2019-06" db="EMBL/GenBank/DDBJ databases">
        <title>Sequencing the genomes of 1000 actinobacteria strains.</title>
        <authorList>
            <person name="Klenk H.-P."/>
        </authorList>
    </citation>
    <scope>NUCLEOTIDE SEQUENCE [LARGE SCALE GENOMIC DNA]</scope>
    <source>
        <strain evidence="14 15">DSM 18607</strain>
    </source>
</reference>
<sequence>MPHVVVVGAGMAGLATAWDLVAAGEPGLRVTVLEAAPDTGGKLRTGTVAGLAVDVGAESVLARRPEAVDLAREAGLGDALTHPGGRAATVWSRGAHHPLPPRTLMGVPSDPDTARGLLDDAEVERVRAERSRPLAPLEADDVAVGALVEDRLGAAVVDRLVEPLLAGVYAGHARRLSARATVPALWAAARAGEPLLDAAARAAAGATATAGGHPSPVFAGYRGGLGRMAADLTQALRERGVDVRTGTTVRGLRRTGTGWALTVGPTVAEEEADADAVVLAVPAAPAARLLHDVAPDAAAALGEIGTASMAVVTLAVPRRVLAPVLEGAGVAGSTGFLVPPTEPVRVKAATFTFAKWAWVDALDPELVVLRASVGRAGEEAALQRDDADLVATVVDDLSTILRGRVPAPVGAHVQRWGGGLPQYAVGHLDRVARVRDAVAAHPGLAVAGASYDGVGVPAVVATGRAAAARVLEHLRAHPPAGG</sequence>
<feature type="domain" description="Amine oxidase" evidence="13">
    <location>
        <begin position="11"/>
        <end position="471"/>
    </location>
</feature>
<evidence type="ECO:0000256" key="10">
    <source>
        <dbReference type="ARBA" id="ARBA00023002"/>
    </source>
</evidence>
<comment type="pathway">
    <text evidence="4 12">Porphyrin-containing compound metabolism; protoheme biosynthesis.</text>
</comment>
<comment type="caution">
    <text evidence="14">The sequence shown here is derived from an EMBL/GenBank/DDBJ whole genome shotgun (WGS) entry which is preliminary data.</text>
</comment>
<accession>A0A542E5K0</accession>
<dbReference type="EMBL" id="VFMN01000001">
    <property type="protein sequence ID" value="TQJ10554.1"/>
    <property type="molecule type" value="Genomic_DNA"/>
</dbReference>
<evidence type="ECO:0000256" key="12">
    <source>
        <dbReference type="RuleBase" id="RU364052"/>
    </source>
</evidence>
<dbReference type="GO" id="GO:0006783">
    <property type="term" value="P:heme biosynthetic process"/>
    <property type="evidence" value="ECO:0007669"/>
    <property type="project" value="UniProtKB-UniRule"/>
</dbReference>
<comment type="subcellular location">
    <subcellularLocation>
        <location evidence="12">Cytoplasm</location>
    </subcellularLocation>
</comment>
<dbReference type="InterPro" id="IPR036188">
    <property type="entry name" value="FAD/NAD-bd_sf"/>
</dbReference>
<dbReference type="Gene3D" id="1.10.3110.10">
    <property type="entry name" value="protoporphyrinogen ix oxidase, domain 3"/>
    <property type="match status" value="1"/>
</dbReference>
<dbReference type="RefSeq" id="WP_141849765.1">
    <property type="nucleotide sequence ID" value="NZ_BAAAPR010000012.1"/>
</dbReference>
<evidence type="ECO:0000313" key="14">
    <source>
        <dbReference type="EMBL" id="TQJ10554.1"/>
    </source>
</evidence>
<organism evidence="14 15">
    <name type="scientific">Lapillicoccus jejuensis</name>
    <dbReference type="NCBI Taxonomy" id="402171"/>
    <lineage>
        <taxon>Bacteria</taxon>
        <taxon>Bacillati</taxon>
        <taxon>Actinomycetota</taxon>
        <taxon>Actinomycetes</taxon>
        <taxon>Micrococcales</taxon>
        <taxon>Intrasporangiaceae</taxon>
        <taxon>Lapillicoccus</taxon>
    </lineage>
</organism>
<evidence type="ECO:0000256" key="7">
    <source>
        <dbReference type="ARBA" id="ARBA00019046"/>
    </source>
</evidence>
<dbReference type="InterPro" id="IPR050464">
    <property type="entry name" value="Zeta_carotene_desat/Oxidored"/>
</dbReference>
<dbReference type="OrthoDB" id="3450553at2"/>
<evidence type="ECO:0000256" key="5">
    <source>
        <dbReference type="ARBA" id="ARBA00008310"/>
    </source>
</evidence>
<dbReference type="SUPFAM" id="SSF54373">
    <property type="entry name" value="FAD-linked reductases, C-terminal domain"/>
    <property type="match status" value="1"/>
</dbReference>
<gene>
    <name evidence="14" type="ORF">FB458_3683</name>
</gene>
<evidence type="ECO:0000256" key="9">
    <source>
        <dbReference type="ARBA" id="ARBA00022827"/>
    </source>
</evidence>
<comment type="function">
    <text evidence="3 12">Involved in coproporphyrin-dependent heme b biosynthesis. Catalyzes the oxidation of coproporphyrinogen III to coproporphyrin III.</text>
</comment>
<comment type="similarity">
    <text evidence="5 12">Belongs to the protoporphyrinogen/coproporphyrinogen oxidase family. Coproporphyrinogen III oxidase subfamily.</text>
</comment>
<keyword evidence="11 12" id="KW-0350">Heme biosynthesis</keyword>
<name>A0A542E5K0_9MICO</name>
<evidence type="ECO:0000256" key="11">
    <source>
        <dbReference type="ARBA" id="ARBA00023133"/>
    </source>
</evidence>
<dbReference type="NCBIfam" id="TIGR00562">
    <property type="entry name" value="proto_IX_ox"/>
    <property type="match status" value="1"/>
</dbReference>
<evidence type="ECO:0000256" key="2">
    <source>
        <dbReference type="ARBA" id="ARBA00001974"/>
    </source>
</evidence>
<evidence type="ECO:0000259" key="13">
    <source>
        <dbReference type="Pfam" id="PF01593"/>
    </source>
</evidence>
<dbReference type="GO" id="GO:0004729">
    <property type="term" value="F:oxygen-dependent protoporphyrinogen oxidase activity"/>
    <property type="evidence" value="ECO:0007669"/>
    <property type="project" value="UniProtKB-UniRule"/>
</dbReference>
<evidence type="ECO:0000256" key="6">
    <source>
        <dbReference type="ARBA" id="ARBA00012402"/>
    </source>
</evidence>
<evidence type="ECO:0000256" key="3">
    <source>
        <dbReference type="ARBA" id="ARBA00002185"/>
    </source>
</evidence>
<dbReference type="PANTHER" id="PTHR42923">
    <property type="entry name" value="PROTOPORPHYRINOGEN OXIDASE"/>
    <property type="match status" value="1"/>
</dbReference>
<dbReference type="SUPFAM" id="SSF51905">
    <property type="entry name" value="FAD/NAD(P)-binding domain"/>
    <property type="match status" value="1"/>
</dbReference>
<evidence type="ECO:0000256" key="1">
    <source>
        <dbReference type="ARBA" id="ARBA00001755"/>
    </source>
</evidence>